<feature type="domain" description="DDH" evidence="6">
    <location>
        <begin position="111"/>
        <end position="268"/>
    </location>
</feature>
<evidence type="ECO:0000256" key="1">
    <source>
        <dbReference type="ARBA" id="ARBA00005915"/>
    </source>
</evidence>
<evidence type="ECO:0000256" key="3">
    <source>
        <dbReference type="ARBA" id="ARBA00022722"/>
    </source>
</evidence>
<protein>
    <recommendedName>
        <fullName evidence="2">Single-stranded-DNA-specific exonuclease RecJ</fullName>
    </recommendedName>
</protein>
<evidence type="ECO:0000259" key="6">
    <source>
        <dbReference type="Pfam" id="PF01368"/>
    </source>
</evidence>
<comment type="similarity">
    <text evidence="1">Belongs to the RecJ family.</text>
</comment>
<gene>
    <name evidence="9" type="ORF">FBZ90_101132</name>
</gene>
<reference evidence="9 10" key="1">
    <citation type="submission" date="2019-06" db="EMBL/GenBank/DDBJ databases">
        <title>Genomic Encyclopedia of Type Strains, Phase IV (KMG-V): Genome sequencing to study the core and pangenomes of soil and plant-associated prokaryotes.</title>
        <authorList>
            <person name="Whitman W."/>
        </authorList>
    </citation>
    <scope>NUCLEOTIDE SEQUENCE [LARGE SCALE GENOMIC DNA]</scope>
    <source>
        <strain evidence="9 10">BR 11622</strain>
    </source>
</reference>
<evidence type="ECO:0000256" key="4">
    <source>
        <dbReference type="ARBA" id="ARBA00022801"/>
    </source>
</evidence>
<dbReference type="InterPro" id="IPR004610">
    <property type="entry name" value="RecJ"/>
</dbReference>
<dbReference type="GO" id="GO:0008409">
    <property type="term" value="F:5'-3' exonuclease activity"/>
    <property type="evidence" value="ECO:0007669"/>
    <property type="project" value="InterPro"/>
</dbReference>
<dbReference type="EMBL" id="VITR01000001">
    <property type="protein sequence ID" value="TWB45799.1"/>
    <property type="molecule type" value="Genomic_DNA"/>
</dbReference>
<dbReference type="Gene3D" id="3.10.310.30">
    <property type="match status" value="1"/>
</dbReference>
<feature type="domain" description="DHHA1" evidence="7">
    <location>
        <begin position="392"/>
        <end position="485"/>
    </location>
</feature>
<keyword evidence="3" id="KW-0540">Nuclease</keyword>
<evidence type="ECO:0000313" key="9">
    <source>
        <dbReference type="EMBL" id="TWB45799.1"/>
    </source>
</evidence>
<dbReference type="SUPFAM" id="SSF64182">
    <property type="entry name" value="DHH phosphoesterases"/>
    <property type="match status" value="1"/>
</dbReference>
<organism evidence="9 10">
    <name type="scientific">Nitrospirillum amazonense</name>
    <dbReference type="NCBI Taxonomy" id="28077"/>
    <lineage>
        <taxon>Bacteria</taxon>
        <taxon>Pseudomonadati</taxon>
        <taxon>Pseudomonadota</taxon>
        <taxon>Alphaproteobacteria</taxon>
        <taxon>Rhodospirillales</taxon>
        <taxon>Azospirillaceae</taxon>
        <taxon>Nitrospirillum</taxon>
    </lineage>
</organism>
<comment type="caution">
    <text evidence="9">The sequence shown here is derived from an EMBL/GenBank/DDBJ whole genome shotgun (WGS) entry which is preliminary data.</text>
</comment>
<name>A0A560HJT9_9PROT</name>
<dbReference type="InterPro" id="IPR001667">
    <property type="entry name" value="DDH_dom"/>
</dbReference>
<dbReference type="GO" id="GO:0003676">
    <property type="term" value="F:nucleic acid binding"/>
    <property type="evidence" value="ECO:0007669"/>
    <property type="project" value="InterPro"/>
</dbReference>
<evidence type="ECO:0000256" key="2">
    <source>
        <dbReference type="ARBA" id="ARBA00019841"/>
    </source>
</evidence>
<evidence type="ECO:0000256" key="5">
    <source>
        <dbReference type="ARBA" id="ARBA00022839"/>
    </source>
</evidence>
<feature type="domain" description="RecJ OB" evidence="8">
    <location>
        <begin position="501"/>
        <end position="609"/>
    </location>
</feature>
<dbReference type="InterPro" id="IPR038763">
    <property type="entry name" value="DHH_sf"/>
</dbReference>
<dbReference type="OrthoDB" id="9809852at2"/>
<keyword evidence="5 9" id="KW-0269">Exonuclease</keyword>
<keyword evidence="10" id="KW-1185">Reference proteome</keyword>
<dbReference type="GO" id="GO:0006281">
    <property type="term" value="P:DNA repair"/>
    <property type="evidence" value="ECO:0007669"/>
    <property type="project" value="InterPro"/>
</dbReference>
<dbReference type="InterPro" id="IPR041122">
    <property type="entry name" value="RecJ_OB"/>
</dbReference>
<dbReference type="InterPro" id="IPR051673">
    <property type="entry name" value="SSDNA_exonuclease_RecJ"/>
</dbReference>
<proteinExistence type="inferred from homology"/>
<dbReference type="Proteomes" id="UP000315751">
    <property type="component" value="Unassembled WGS sequence"/>
</dbReference>
<dbReference type="Pfam" id="PF02272">
    <property type="entry name" value="DHHA1"/>
    <property type="match status" value="1"/>
</dbReference>
<dbReference type="GO" id="GO:0006310">
    <property type="term" value="P:DNA recombination"/>
    <property type="evidence" value="ECO:0007669"/>
    <property type="project" value="InterPro"/>
</dbReference>
<evidence type="ECO:0000259" key="8">
    <source>
        <dbReference type="Pfam" id="PF17768"/>
    </source>
</evidence>
<dbReference type="Gene3D" id="3.90.1640.30">
    <property type="match status" value="1"/>
</dbReference>
<dbReference type="Pfam" id="PF17768">
    <property type="entry name" value="RecJ_OB"/>
    <property type="match status" value="1"/>
</dbReference>
<evidence type="ECO:0000313" key="10">
    <source>
        <dbReference type="Proteomes" id="UP000315751"/>
    </source>
</evidence>
<dbReference type="PANTHER" id="PTHR30255:SF2">
    <property type="entry name" value="SINGLE-STRANDED-DNA-SPECIFIC EXONUCLEASE RECJ"/>
    <property type="match status" value="1"/>
</dbReference>
<dbReference type="Pfam" id="PF01368">
    <property type="entry name" value="DHH"/>
    <property type="match status" value="1"/>
</dbReference>
<evidence type="ECO:0000259" key="7">
    <source>
        <dbReference type="Pfam" id="PF02272"/>
    </source>
</evidence>
<dbReference type="AlphaFoldDB" id="A0A560HJT9"/>
<dbReference type="RefSeq" id="WP_145729012.1">
    <property type="nucleotide sequence ID" value="NZ_VITR01000001.1"/>
</dbReference>
<dbReference type="PANTHER" id="PTHR30255">
    <property type="entry name" value="SINGLE-STRANDED-DNA-SPECIFIC EXONUCLEASE RECJ"/>
    <property type="match status" value="1"/>
</dbReference>
<dbReference type="InterPro" id="IPR003156">
    <property type="entry name" value="DHHA1_dom"/>
</dbReference>
<keyword evidence="4" id="KW-0378">Hydrolase</keyword>
<accession>A0A560HJT9</accession>
<sequence>MQNNITFVGSPAGDIPAGEPRPLLGVARSATGRRWLARPHDERLALAHAQRGGLPELVGRVLAARGVSLEEAEDFLGPTLKRFLPDPHALLDMQAAAEHLADAVRRGRRLAVFGDYDVDGATSSALLVRFFRAVGADIQAYIPDRIAEGYGPNAPALLRLREAGVDLVITVDCGVTSFEPLAAAAQAGLEVIVVDHHKAEPALPKAHAVVNPNRLDEAMTDRLGTLAAVGVSFLLVVAVNRVLRQAGWYANRAEPDLMGWLDLVALGTVCDVVPLVGLNRALVAQGLKVMGRRNNPGLSALADVAGINERMDAYHAGYILGPRVNAGGRVGRADLGTRLLSTEDPVEARDLAAQLHALNAERRAIEALVLEEAIAMVEAQAATNPLAGAGALVIAGAGWHPGVIGIVASRLKERYGVPACVVALEGGIGKASGRSVRGVDLGAAVIAARQAGLLMAGGGHAMAAGFTVAEAKLADLRAFLADRIAQQTAGQGPLVPTLHLDGVVSVRGASTDLLGHITRLGPFGTGNSEPRLAVADARIVRADVVGGNHVRCLLSSPDGARLKAIAFRAMDEDLGPALLNHGGRPLHLAGTLRADRWNGAEGVQLTIDDAAVPGGA</sequence>
<dbReference type="NCBIfam" id="TIGR00644">
    <property type="entry name" value="recJ"/>
    <property type="match status" value="1"/>
</dbReference>